<organism evidence="1 2">
    <name type="scientific">Parasaccharibacter apium</name>
    <dbReference type="NCBI Taxonomy" id="1510841"/>
    <lineage>
        <taxon>Bacteria</taxon>
        <taxon>Pseudomonadati</taxon>
        <taxon>Pseudomonadota</taxon>
        <taxon>Alphaproteobacteria</taxon>
        <taxon>Acetobacterales</taxon>
        <taxon>Acetobacteraceae</taxon>
        <taxon>Parasaccharibacter</taxon>
    </lineage>
</organism>
<protein>
    <submittedName>
        <fullName evidence="1">Uncharacterized protein</fullName>
    </submittedName>
</protein>
<evidence type="ECO:0000313" key="1">
    <source>
        <dbReference type="EMBL" id="CDG33931.1"/>
    </source>
</evidence>
<dbReference type="AlphaFoldDB" id="A0A7U7J1A5"/>
<sequence>MMGRYRDFENNIRKKMEEEKKHHAENGADKEYFVYFISVMASVYYVWRP</sequence>
<proteinExistence type="predicted"/>
<evidence type="ECO:0000313" key="2">
    <source>
        <dbReference type="Proteomes" id="UP000027590"/>
    </source>
</evidence>
<comment type="caution">
    <text evidence="1">The sequence shown here is derived from an EMBL/GenBank/DDBJ whole genome shotgun (WGS) entry which is preliminary data.</text>
</comment>
<dbReference type="EMBL" id="CBLY010000006">
    <property type="protein sequence ID" value="CDG33931.1"/>
    <property type="molecule type" value="Genomic_DNA"/>
</dbReference>
<dbReference type="Proteomes" id="UP000027590">
    <property type="component" value="Unassembled WGS sequence"/>
</dbReference>
<reference evidence="1 2" key="2">
    <citation type="journal article" date="2014" name="PLoS ONE">
        <title>Evolution of mitochondria reconstructed from the energy metabolism of living bacteria.</title>
        <authorList>
            <person name="Degli Esposti M."/>
            <person name="Chouaia B."/>
            <person name="Comandatore F."/>
            <person name="Crotti E."/>
            <person name="Sassera D."/>
            <person name="Lievens P.M."/>
            <person name="Daffonchio D."/>
            <person name="Bandi C."/>
        </authorList>
    </citation>
    <scope>NUCLEOTIDE SEQUENCE [LARGE SCALE GENOMIC DNA]</scope>
    <source>
        <strain evidence="2">AM169</strain>
    </source>
</reference>
<dbReference type="RefSeq" id="WP_166651614.1">
    <property type="nucleotide sequence ID" value="NZ_CBLY010000006.1"/>
</dbReference>
<accession>A0A7U7J1A5</accession>
<reference evidence="1 2" key="1">
    <citation type="journal article" date="2014" name="Genome Biol. Evol.">
        <title>Acetic acid bacteria genomes reveal functional traits for adaptation to life in insect guts.</title>
        <authorList>
            <person name="Chouaia B."/>
            <person name="Gaiarsa S."/>
            <person name="Crotti E."/>
            <person name="Comandatore F."/>
            <person name="Degli Esposti M."/>
            <person name="Ricci I."/>
            <person name="Alma A."/>
            <person name="Favia G."/>
            <person name="Bandi C."/>
            <person name="Daffonchio D."/>
        </authorList>
    </citation>
    <scope>NUCLEOTIDE SEQUENCE [LARGE SCALE GENOMIC DNA]</scope>
    <source>
        <strain evidence="2">AM169</strain>
    </source>
</reference>
<gene>
    <name evidence="1" type="ORF">SACS_1193</name>
</gene>
<name>A0A7U7J1A5_9PROT</name>